<dbReference type="AlphaFoldDB" id="A0A4P6JX73"/>
<dbReference type="NCBIfam" id="NF033206">
    <property type="entry name" value="ScyE_fam"/>
    <property type="match status" value="1"/>
</dbReference>
<reference evidence="1 2" key="1">
    <citation type="submission" date="2019-01" db="EMBL/GenBank/DDBJ databases">
        <title>Ktedonosporobacter rubrisoli SCAWS-G2.</title>
        <authorList>
            <person name="Huang Y."/>
            <person name="Yan B."/>
        </authorList>
    </citation>
    <scope>NUCLEOTIDE SEQUENCE [LARGE SCALE GENOMIC DNA]</scope>
    <source>
        <strain evidence="1 2">SCAWS-G2</strain>
    </source>
</reference>
<proteinExistence type="predicted"/>
<keyword evidence="2" id="KW-1185">Reference proteome</keyword>
<dbReference type="SUPFAM" id="SSF101898">
    <property type="entry name" value="NHL repeat"/>
    <property type="match status" value="1"/>
</dbReference>
<dbReference type="EMBL" id="CP035758">
    <property type="protein sequence ID" value="QBD80224.1"/>
    <property type="molecule type" value="Genomic_DNA"/>
</dbReference>
<dbReference type="InterPro" id="IPR011042">
    <property type="entry name" value="6-blade_b-propeller_TolB-like"/>
</dbReference>
<protein>
    <submittedName>
        <fullName evidence="1">ScyD/ScyE family protein</fullName>
    </submittedName>
</protein>
<dbReference type="KEGG" id="kbs:EPA93_31305"/>
<name>A0A4P6JX73_KTERU</name>
<dbReference type="Gene3D" id="2.120.10.30">
    <property type="entry name" value="TolB, C-terminal domain"/>
    <property type="match status" value="2"/>
</dbReference>
<organism evidence="1 2">
    <name type="scientific">Ktedonosporobacter rubrisoli</name>
    <dbReference type="NCBI Taxonomy" id="2509675"/>
    <lineage>
        <taxon>Bacteria</taxon>
        <taxon>Bacillati</taxon>
        <taxon>Chloroflexota</taxon>
        <taxon>Ktedonobacteria</taxon>
        <taxon>Ktedonobacterales</taxon>
        <taxon>Ktedonosporobacteraceae</taxon>
        <taxon>Ktedonosporobacter</taxon>
    </lineage>
</organism>
<accession>A0A4P6JX73</accession>
<dbReference type="Proteomes" id="UP000290365">
    <property type="component" value="Chromosome"/>
</dbReference>
<sequence>MYSWEGGIDMLRTFWQLIVFGGLALVLLLLAPCMAATAYAQSQALSETASRISTFASGLDNPRGLAFGPDGNLYVAEAGEGGTNSANGKCTQVPAPVGPYTGGMTSRISKISPSGARSTVIDKLPSAKSNPKTGGEILGVSAVAFVGDTLYALLSGGGCSHGSPQETNGVFRVNGQQHTWQQIADLSHFIQTHLVKKPSADDFEPDGTWYSMIQENGRLYAVEPNHGELDRIETNGTISRIADISASQGHSVPTAVAFHNGDFYVGNLGLFPIQQGSAKILKITPSGQVSDETNGLTTVLGLSFDCKGQMYALENTVGKSMPAPGAGRIVRIASGGKLDTVASGLNFPTAMTFGPDGNLYVSNFGFGAGPGKGQIERIDAGIKCS</sequence>
<gene>
    <name evidence="1" type="ORF">EPA93_31305</name>
</gene>
<evidence type="ECO:0000313" key="1">
    <source>
        <dbReference type="EMBL" id="QBD80224.1"/>
    </source>
</evidence>
<dbReference type="OrthoDB" id="241638at2"/>
<dbReference type="InterPro" id="IPR048031">
    <property type="entry name" value="ScyD/ScyE-like"/>
</dbReference>
<evidence type="ECO:0000313" key="2">
    <source>
        <dbReference type="Proteomes" id="UP000290365"/>
    </source>
</evidence>